<accession>A0A562PEL3</accession>
<name>A0A562PEL3_9BURK</name>
<protein>
    <submittedName>
        <fullName evidence="1">Uncharacterized protein</fullName>
    </submittedName>
</protein>
<dbReference type="PANTHER" id="PTHR34403:SF14">
    <property type="entry name" value="OS05G0225800 PROTEIN"/>
    <property type="match status" value="1"/>
</dbReference>
<dbReference type="RefSeq" id="WP_158206838.1">
    <property type="nucleotide sequence ID" value="NZ_CP046904.1"/>
</dbReference>
<sequence length="616" mass="66086">MADTISIHVTNTLPQALTVYTTTTPPVSDPPSTDPDAYTPIYTVLGTVAANSENTLDTGTLLSRIVIARQSDSFPVKLFVPDILGPLTQPVSVGTADLDGTTAALKFYNDYIAQPYSPVALQFNEIVLDSANVGNLDAQVSALLVGNGYPGADYFGFSMVSYWANNALSAWPGTYYCYTVSSLNSDGFIAPPVPAGTLTIADGKASFSASDGGSSYPSLGYASGELSSPGASTCTGLSVRGVYRTMTWEGHPDQAGMFWVGTRDGNQLILQPYQDAGLPWWVGAYNLAFTAFLGVQIAMTVDMAVHVLGGVATGLQWLQANAAKLYQNVRSKLESTSDSADPDAAAGEDVDPVNVDVDVDVDVDIDTDVVTDTDNVTDTDVDVDIDIDVDIDDDVFAVIDVDIDVDVDIDTDVVTDTDNVTDTDVDVDVDVDIDTDVDVPPGSIRTALSKLGSWIITKGFPALVKNLAIMGAMMGTQELLRVWQKSDQEDLQNMSPQEATGFGLLLNYMLNQNVSEQERWSTFADFVQQQQPDIKTQQILLTSILMFKNATADAQLAAWKWPQDVETALEQHMAQQSAPAQQYQAYLQLSQATYQGQALPVKVAAGVANRYLAIIS</sequence>
<organism evidence="1 2">
    <name type="scientific">Pseudoduganella flava</name>
    <dbReference type="NCBI Taxonomy" id="871742"/>
    <lineage>
        <taxon>Bacteria</taxon>
        <taxon>Pseudomonadati</taxon>
        <taxon>Pseudomonadota</taxon>
        <taxon>Betaproteobacteria</taxon>
        <taxon>Burkholderiales</taxon>
        <taxon>Oxalobacteraceae</taxon>
        <taxon>Telluria group</taxon>
        <taxon>Pseudoduganella</taxon>
    </lineage>
</organism>
<dbReference type="Proteomes" id="UP000315112">
    <property type="component" value="Unassembled WGS sequence"/>
</dbReference>
<comment type="caution">
    <text evidence="1">The sequence shown here is derived from an EMBL/GenBank/DDBJ whole genome shotgun (WGS) entry which is preliminary data.</text>
</comment>
<dbReference type="EMBL" id="VLKW01000014">
    <property type="protein sequence ID" value="TWI42436.1"/>
    <property type="molecule type" value="Genomic_DNA"/>
</dbReference>
<evidence type="ECO:0000313" key="1">
    <source>
        <dbReference type="EMBL" id="TWI42436.1"/>
    </source>
</evidence>
<gene>
    <name evidence="1" type="ORF">IP92_05412</name>
</gene>
<dbReference type="InterPro" id="IPR050972">
    <property type="entry name" value="SDr-like"/>
</dbReference>
<dbReference type="OrthoDB" id="6197311at2"/>
<proteinExistence type="predicted"/>
<evidence type="ECO:0000313" key="2">
    <source>
        <dbReference type="Proteomes" id="UP000315112"/>
    </source>
</evidence>
<dbReference type="AlphaFoldDB" id="A0A562PEL3"/>
<dbReference type="PANTHER" id="PTHR34403">
    <property type="entry name" value="TOL-PAL SYSTEM PROTEIN TOLA"/>
    <property type="match status" value="1"/>
</dbReference>
<reference evidence="1 2" key="1">
    <citation type="journal article" date="2015" name="Stand. Genomic Sci.">
        <title>Genomic Encyclopedia of Bacterial and Archaeal Type Strains, Phase III: the genomes of soil and plant-associated and newly described type strains.</title>
        <authorList>
            <person name="Whitman W.B."/>
            <person name="Woyke T."/>
            <person name="Klenk H.P."/>
            <person name="Zhou Y."/>
            <person name="Lilburn T.G."/>
            <person name="Beck B.J."/>
            <person name="De Vos P."/>
            <person name="Vandamme P."/>
            <person name="Eisen J.A."/>
            <person name="Garrity G."/>
            <person name="Hugenholtz P."/>
            <person name="Kyrpides N.C."/>
        </authorList>
    </citation>
    <scope>NUCLEOTIDE SEQUENCE [LARGE SCALE GENOMIC DNA]</scope>
    <source>
        <strain evidence="1 2">CGMCC 1.10685</strain>
    </source>
</reference>